<evidence type="ECO:0000313" key="1">
    <source>
        <dbReference type="EMBL" id="KAG5168015.1"/>
    </source>
</evidence>
<reference evidence="1" key="1">
    <citation type="submission" date="2021-02" db="EMBL/GenBank/DDBJ databases">
        <title>Psilocybe cubensis genome.</title>
        <authorList>
            <person name="Mckernan K.J."/>
            <person name="Crawford S."/>
            <person name="Trippe A."/>
            <person name="Kane L.T."/>
            <person name="Mclaughlin S."/>
        </authorList>
    </citation>
    <scope>NUCLEOTIDE SEQUENCE [LARGE SCALE GENOMIC DNA]</scope>
    <source>
        <strain evidence="1">MGC-MH-2018</strain>
    </source>
</reference>
<dbReference type="AlphaFoldDB" id="A0A8H7XYN4"/>
<protein>
    <submittedName>
        <fullName evidence="1">Uncharacterized protein</fullName>
    </submittedName>
</protein>
<accession>A0A8H7XYN4</accession>
<sequence length="245" mass="28553">METPRNLLDDIQRPPSARHIWRPENVYIDPTTFHEAYPELSHIPMTYLRHSMRKVSRHFLEFPISPIQLPASAEQLKLPMDTWPAVPSHIFKIPVLVGGQLTFHFFPIHAHVFMVMCAKLKKLPLSLSSDPETQSSIQVPVVEYYVPAPLSFPLFQEHIYTMDHDLLKERFIGVRLPDLERERDAVLSQIPLETLFVQANLIHGFYNNACDFGFYDEQTFDVIETCWNYLYRARHFQTGATTRST</sequence>
<dbReference type="EMBL" id="JAFIQS010000006">
    <property type="protein sequence ID" value="KAG5168015.1"/>
    <property type="molecule type" value="Genomic_DNA"/>
</dbReference>
<organism evidence="1">
    <name type="scientific">Psilocybe cubensis</name>
    <name type="common">Psychedelic mushroom</name>
    <name type="synonym">Stropharia cubensis</name>
    <dbReference type="NCBI Taxonomy" id="181762"/>
    <lineage>
        <taxon>Eukaryota</taxon>
        <taxon>Fungi</taxon>
        <taxon>Dikarya</taxon>
        <taxon>Basidiomycota</taxon>
        <taxon>Agaricomycotina</taxon>
        <taxon>Agaricomycetes</taxon>
        <taxon>Agaricomycetidae</taxon>
        <taxon>Agaricales</taxon>
        <taxon>Agaricineae</taxon>
        <taxon>Strophariaceae</taxon>
        <taxon>Psilocybe</taxon>
    </lineage>
</organism>
<dbReference type="OrthoDB" id="10543193at2759"/>
<proteinExistence type="predicted"/>
<name>A0A8H7XYN4_PSICU</name>
<gene>
    <name evidence="1" type="ORF">JR316_006607</name>
</gene>
<comment type="caution">
    <text evidence="1">The sequence shown here is derived from an EMBL/GenBank/DDBJ whole genome shotgun (WGS) entry which is preliminary data.</text>
</comment>